<dbReference type="AlphaFoldDB" id="A0A016VXK2"/>
<sequence>MFGLSPAAGACAPRFQASLRDTGMTVKCDEARLFMRFRGMEQNLTRACEERRTVARGDLATVKWNEEESHEVATPLIEAN</sequence>
<evidence type="ECO:0000313" key="2">
    <source>
        <dbReference type="Proteomes" id="UP000024635"/>
    </source>
</evidence>
<dbReference type="Proteomes" id="UP000024635">
    <property type="component" value="Unassembled WGS sequence"/>
</dbReference>
<protein>
    <submittedName>
        <fullName evidence="1">Uncharacterized protein</fullName>
    </submittedName>
</protein>
<organism evidence="1 2">
    <name type="scientific">Ancylostoma ceylanicum</name>
    <dbReference type="NCBI Taxonomy" id="53326"/>
    <lineage>
        <taxon>Eukaryota</taxon>
        <taxon>Metazoa</taxon>
        <taxon>Ecdysozoa</taxon>
        <taxon>Nematoda</taxon>
        <taxon>Chromadorea</taxon>
        <taxon>Rhabditida</taxon>
        <taxon>Rhabditina</taxon>
        <taxon>Rhabditomorpha</taxon>
        <taxon>Strongyloidea</taxon>
        <taxon>Ancylostomatidae</taxon>
        <taxon>Ancylostomatinae</taxon>
        <taxon>Ancylostoma</taxon>
    </lineage>
</organism>
<gene>
    <name evidence="1" type="primary">Acey_s0003.g1418</name>
    <name evidence="1" type="ORF">Y032_0003g1418</name>
</gene>
<name>A0A016VXK2_9BILA</name>
<dbReference type="EMBL" id="JARK01001339">
    <property type="protein sequence ID" value="EYC32130.1"/>
    <property type="molecule type" value="Genomic_DNA"/>
</dbReference>
<reference evidence="2" key="1">
    <citation type="journal article" date="2015" name="Nat. Genet.">
        <title>The genome and transcriptome of the zoonotic hookworm Ancylostoma ceylanicum identify infection-specific gene families.</title>
        <authorList>
            <person name="Schwarz E.M."/>
            <person name="Hu Y."/>
            <person name="Antoshechkin I."/>
            <person name="Miller M.M."/>
            <person name="Sternberg P.W."/>
            <person name="Aroian R.V."/>
        </authorList>
    </citation>
    <scope>NUCLEOTIDE SEQUENCE</scope>
    <source>
        <strain evidence="2">HY135</strain>
    </source>
</reference>
<comment type="caution">
    <text evidence="1">The sequence shown here is derived from an EMBL/GenBank/DDBJ whole genome shotgun (WGS) entry which is preliminary data.</text>
</comment>
<proteinExistence type="predicted"/>
<accession>A0A016VXK2</accession>
<evidence type="ECO:0000313" key="1">
    <source>
        <dbReference type="EMBL" id="EYC32130.1"/>
    </source>
</evidence>
<keyword evidence="2" id="KW-1185">Reference proteome</keyword>